<dbReference type="Proteomes" id="UP001060215">
    <property type="component" value="Chromosome 10"/>
</dbReference>
<proteinExistence type="predicted"/>
<keyword evidence="2" id="KW-1185">Reference proteome</keyword>
<sequence>MELYSFANVVKGTSTVVPTLNGGYLKRAYVTFLVGNGDYVKGVVALAKCLRKLEKYNKMIYLDADILVVDNIDYLFDLPDGYFYAIPDCFCENIWSHSPQYSIGYCQLCPNKIRWPTEMGSPPRLYFNSRFFVFEPSHEAYQNMLKTLQITPPGIFPDQLEKYSKMIYLDADILVVDNIDHLFDLPDGYFYAVPDYFCENTWSHSPQYSIGYCQLCPNKVRWPTEMGSPPPLYFNSGFFDFLNIFFKHMFKPIPVVYNLVLPILWYHSEIVELKKVEVVHYCAVGSKPWKYTRKEANMDREDVKMLVAKWWDIYNDKLLDFNAEDSIPVSQKNILRPSIMALMPVFPTQESIGSRIIE</sequence>
<evidence type="ECO:0000313" key="1">
    <source>
        <dbReference type="EMBL" id="KAI7997514.1"/>
    </source>
</evidence>
<evidence type="ECO:0000313" key="2">
    <source>
        <dbReference type="Proteomes" id="UP001060215"/>
    </source>
</evidence>
<name>A0ACC0G9L7_9ERIC</name>
<reference evidence="1 2" key="1">
    <citation type="journal article" date="2022" name="Plant J.">
        <title>Chromosome-level genome of Camellia lanceoleosa provides a valuable resource for understanding genome evolution and self-incompatibility.</title>
        <authorList>
            <person name="Gong W."/>
            <person name="Xiao S."/>
            <person name="Wang L."/>
            <person name="Liao Z."/>
            <person name="Chang Y."/>
            <person name="Mo W."/>
            <person name="Hu G."/>
            <person name="Li W."/>
            <person name="Zhao G."/>
            <person name="Zhu H."/>
            <person name="Hu X."/>
            <person name="Ji K."/>
            <person name="Xiang X."/>
            <person name="Song Q."/>
            <person name="Yuan D."/>
            <person name="Jin S."/>
            <person name="Zhang L."/>
        </authorList>
    </citation>
    <scope>NUCLEOTIDE SEQUENCE [LARGE SCALE GENOMIC DNA]</scope>
    <source>
        <strain evidence="1">SQ_2022a</strain>
    </source>
</reference>
<protein>
    <submittedName>
        <fullName evidence="1">Galactinol synthase 1</fullName>
    </submittedName>
</protein>
<comment type="caution">
    <text evidence="1">The sequence shown here is derived from an EMBL/GenBank/DDBJ whole genome shotgun (WGS) entry which is preliminary data.</text>
</comment>
<gene>
    <name evidence="1" type="ORF">LOK49_LG10G02192</name>
</gene>
<organism evidence="1 2">
    <name type="scientific">Camellia lanceoleosa</name>
    <dbReference type="NCBI Taxonomy" id="1840588"/>
    <lineage>
        <taxon>Eukaryota</taxon>
        <taxon>Viridiplantae</taxon>
        <taxon>Streptophyta</taxon>
        <taxon>Embryophyta</taxon>
        <taxon>Tracheophyta</taxon>
        <taxon>Spermatophyta</taxon>
        <taxon>Magnoliopsida</taxon>
        <taxon>eudicotyledons</taxon>
        <taxon>Gunneridae</taxon>
        <taxon>Pentapetalae</taxon>
        <taxon>asterids</taxon>
        <taxon>Ericales</taxon>
        <taxon>Theaceae</taxon>
        <taxon>Camellia</taxon>
    </lineage>
</organism>
<dbReference type="EMBL" id="CM045767">
    <property type="protein sequence ID" value="KAI7997514.1"/>
    <property type="molecule type" value="Genomic_DNA"/>
</dbReference>
<accession>A0ACC0G9L7</accession>